<dbReference type="Pfam" id="PF00959">
    <property type="entry name" value="Phage_lysozyme"/>
    <property type="match status" value="1"/>
</dbReference>
<comment type="similarity">
    <text evidence="6">Belongs to the glycosyl hydrolase 24 family.</text>
</comment>
<evidence type="ECO:0000313" key="9">
    <source>
        <dbReference type="Proteomes" id="UP000000692"/>
    </source>
</evidence>
<feature type="signal peptide" evidence="7">
    <location>
        <begin position="1"/>
        <end position="22"/>
    </location>
</feature>
<dbReference type="InterPro" id="IPR023346">
    <property type="entry name" value="Lysozyme-like_dom_sf"/>
</dbReference>
<evidence type="ECO:0000256" key="5">
    <source>
        <dbReference type="ARBA" id="ARBA00023295"/>
    </source>
</evidence>
<dbReference type="CDD" id="cd16900">
    <property type="entry name" value="endolysin_R21-like"/>
    <property type="match status" value="1"/>
</dbReference>
<evidence type="ECO:0000256" key="7">
    <source>
        <dbReference type="SAM" id="SignalP"/>
    </source>
</evidence>
<dbReference type="GO" id="GO:0009253">
    <property type="term" value="P:peptidoglycan catabolic process"/>
    <property type="evidence" value="ECO:0007669"/>
    <property type="project" value="InterPro"/>
</dbReference>
<dbReference type="InterPro" id="IPR002196">
    <property type="entry name" value="Glyco_hydro_24"/>
</dbReference>
<dbReference type="HOGENOM" id="CLU_091641_4_0_5"/>
<accession>F9Y4N4</accession>
<evidence type="ECO:0000256" key="1">
    <source>
        <dbReference type="ARBA" id="ARBA00000632"/>
    </source>
</evidence>
<sequence length="180" mass="19098">MQKIFAALFAWLQSLFSTPKRAAATSGGAAASLLTAIAVFVGPWEGERLEAYLDRIADPPVWTVCFGETRAVQQGDSYTSAECQKMLIEALSVYHAGLARCVAALPDQPQGVQVALTSWAYNVGVGAACGSTLARLANSGDWQAACQQLPRWNRAGGQPVAGLTNRRAAEQRLCLNALEG</sequence>
<keyword evidence="9" id="KW-1185">Reference proteome</keyword>
<gene>
    <name evidence="8" type="ordered locus">KVU_0752</name>
</gene>
<dbReference type="AlphaFoldDB" id="F9Y4N4"/>
<keyword evidence="2 6" id="KW-0929">Antimicrobial</keyword>
<evidence type="ECO:0000256" key="6">
    <source>
        <dbReference type="RuleBase" id="RU003788"/>
    </source>
</evidence>
<keyword evidence="4 6" id="KW-0378">Hydrolase</keyword>
<keyword evidence="7" id="KW-0732">Signal</keyword>
<dbReference type="GO" id="GO:0016998">
    <property type="term" value="P:cell wall macromolecule catabolic process"/>
    <property type="evidence" value="ECO:0007669"/>
    <property type="project" value="InterPro"/>
</dbReference>
<protein>
    <recommendedName>
        <fullName evidence="6">Lysozyme</fullName>
        <ecNumber evidence="6">3.2.1.17</ecNumber>
    </recommendedName>
</protein>
<feature type="chain" id="PRO_5003395820" description="Lysozyme" evidence="7">
    <location>
        <begin position="23"/>
        <end position="180"/>
    </location>
</feature>
<dbReference type="PANTHER" id="PTHR38107:SF3">
    <property type="entry name" value="LYSOZYME RRRD-RELATED"/>
    <property type="match status" value="1"/>
</dbReference>
<name>F9Y4N4_KETVW</name>
<dbReference type="RefSeq" id="WP_013384045.1">
    <property type="nucleotide sequence ID" value="NC_017384.1"/>
</dbReference>
<keyword evidence="5 6" id="KW-0326">Glycosidase</keyword>
<dbReference type="KEGG" id="kvl:KVU_0752"/>
<dbReference type="EC" id="3.2.1.17" evidence="6"/>
<dbReference type="GO" id="GO:0042742">
    <property type="term" value="P:defense response to bacterium"/>
    <property type="evidence" value="ECO:0007669"/>
    <property type="project" value="UniProtKB-KW"/>
</dbReference>
<dbReference type="GO" id="GO:0031640">
    <property type="term" value="P:killing of cells of another organism"/>
    <property type="evidence" value="ECO:0007669"/>
    <property type="project" value="UniProtKB-KW"/>
</dbReference>
<dbReference type="Gene3D" id="1.10.530.40">
    <property type="match status" value="1"/>
</dbReference>
<evidence type="ECO:0000256" key="2">
    <source>
        <dbReference type="ARBA" id="ARBA00022529"/>
    </source>
</evidence>
<proteinExistence type="inferred from homology"/>
<dbReference type="EMBL" id="CP002018">
    <property type="protein sequence ID" value="AEM40591.1"/>
    <property type="molecule type" value="Genomic_DNA"/>
</dbReference>
<dbReference type="InterPro" id="IPR023347">
    <property type="entry name" value="Lysozyme_dom_sf"/>
</dbReference>
<evidence type="ECO:0000313" key="8">
    <source>
        <dbReference type="EMBL" id="AEM40591.1"/>
    </source>
</evidence>
<keyword evidence="3 6" id="KW-0081">Bacteriolytic enzyme</keyword>
<dbReference type="GO" id="GO:0003796">
    <property type="term" value="F:lysozyme activity"/>
    <property type="evidence" value="ECO:0007669"/>
    <property type="project" value="UniProtKB-EC"/>
</dbReference>
<dbReference type="eggNOG" id="COG3772">
    <property type="taxonomic scope" value="Bacteria"/>
</dbReference>
<evidence type="ECO:0000256" key="4">
    <source>
        <dbReference type="ARBA" id="ARBA00022801"/>
    </source>
</evidence>
<dbReference type="HAMAP" id="MF_04110">
    <property type="entry name" value="ENDOLYSIN_T4"/>
    <property type="match status" value="1"/>
</dbReference>
<dbReference type="InterPro" id="IPR051018">
    <property type="entry name" value="Bacteriophage_GH24"/>
</dbReference>
<dbReference type="InterPro" id="IPR034690">
    <property type="entry name" value="Endolysin_T4_type"/>
</dbReference>
<dbReference type="PANTHER" id="PTHR38107">
    <property type="match status" value="1"/>
</dbReference>
<comment type="catalytic activity">
    <reaction evidence="1 6">
        <text>Hydrolysis of (1-&gt;4)-beta-linkages between N-acetylmuramic acid and N-acetyl-D-glucosamine residues in a peptidoglycan and between N-acetyl-D-glucosamine residues in chitodextrins.</text>
        <dbReference type="EC" id="3.2.1.17"/>
    </reaction>
</comment>
<dbReference type="SUPFAM" id="SSF53955">
    <property type="entry name" value="Lysozyme-like"/>
    <property type="match status" value="1"/>
</dbReference>
<dbReference type="Proteomes" id="UP000000692">
    <property type="component" value="Chromosome"/>
</dbReference>
<evidence type="ECO:0000256" key="3">
    <source>
        <dbReference type="ARBA" id="ARBA00022638"/>
    </source>
</evidence>
<organism evidence="8 9">
    <name type="scientific">Ketogulonicigenium vulgare (strain WSH-001)</name>
    <dbReference type="NCBI Taxonomy" id="759362"/>
    <lineage>
        <taxon>Bacteria</taxon>
        <taxon>Pseudomonadati</taxon>
        <taxon>Pseudomonadota</taxon>
        <taxon>Alphaproteobacteria</taxon>
        <taxon>Rhodobacterales</taxon>
        <taxon>Roseobacteraceae</taxon>
        <taxon>Ketogulonicigenium</taxon>
    </lineage>
</organism>
<dbReference type="OrthoDB" id="5327667at2"/>
<reference evidence="8 9" key="1">
    <citation type="journal article" date="2011" name="J. Bacteriol.">
        <title>Complete genome sequence of the industrial strain Ketogulonicigenium vulgare WSH-001.</title>
        <authorList>
            <person name="Liu L."/>
            <person name="Li Y."/>
            <person name="Zhang J."/>
            <person name="Zhou Z."/>
            <person name="Liu J."/>
            <person name="Li X."/>
            <person name="Zhou J."/>
            <person name="Du G."/>
            <person name="Wang L."/>
            <person name="Chen J."/>
        </authorList>
    </citation>
    <scope>NUCLEOTIDE SEQUENCE [LARGE SCALE GENOMIC DNA]</scope>
    <source>
        <strain evidence="8 9">WSH-001</strain>
    </source>
</reference>